<keyword evidence="2" id="KW-1185">Reference proteome</keyword>
<sequence length="72" mass="8359">MNFNFDKIEENIRGTIKKSVSETVPDGVGHSNELNDLDHMQIIYSLEDAITASLKLYHEKLIKHLKNNYEKK</sequence>
<dbReference type="RefSeq" id="WP_134116098.1">
    <property type="nucleotide sequence ID" value="NZ_SOEG01000008.1"/>
</dbReference>
<comment type="caution">
    <text evidence="1">The sequence shown here is derived from an EMBL/GenBank/DDBJ whole genome shotgun (WGS) entry which is preliminary data.</text>
</comment>
<reference evidence="1 2" key="1">
    <citation type="submission" date="2019-03" db="EMBL/GenBank/DDBJ databases">
        <title>Subsurface microbial communities from deep shales in Ohio and West Virginia, USA.</title>
        <authorList>
            <person name="Wrighton K."/>
        </authorList>
    </citation>
    <scope>NUCLEOTIDE SEQUENCE [LARGE SCALE GENOMIC DNA]</scope>
    <source>
        <strain evidence="1 2">MSL 6dP</strain>
    </source>
</reference>
<organism evidence="1 2">
    <name type="scientific">Orenia marismortui</name>
    <dbReference type="NCBI Taxonomy" id="46469"/>
    <lineage>
        <taxon>Bacteria</taxon>
        <taxon>Bacillati</taxon>
        <taxon>Bacillota</taxon>
        <taxon>Clostridia</taxon>
        <taxon>Halanaerobiales</taxon>
        <taxon>Halobacteroidaceae</taxon>
        <taxon>Orenia</taxon>
    </lineage>
</organism>
<dbReference type="AlphaFoldDB" id="A0A4R8GZJ9"/>
<accession>A0A4R8GZJ9</accession>
<evidence type="ECO:0000313" key="2">
    <source>
        <dbReference type="Proteomes" id="UP000295832"/>
    </source>
</evidence>
<dbReference type="Proteomes" id="UP000295832">
    <property type="component" value="Unassembled WGS sequence"/>
</dbReference>
<gene>
    <name evidence="1" type="ORF">C7959_10898</name>
</gene>
<name>A0A4R8GZJ9_9FIRM</name>
<protein>
    <submittedName>
        <fullName evidence="1">Uncharacterized protein</fullName>
    </submittedName>
</protein>
<proteinExistence type="predicted"/>
<dbReference type="EMBL" id="SOEG01000008">
    <property type="protein sequence ID" value="TDX52176.1"/>
    <property type="molecule type" value="Genomic_DNA"/>
</dbReference>
<evidence type="ECO:0000313" key="1">
    <source>
        <dbReference type="EMBL" id="TDX52176.1"/>
    </source>
</evidence>